<reference evidence="6" key="1">
    <citation type="journal article" date="2013" name="Genome Biol.">
        <title>Draft genome of the mountain pine beetle, Dendroctonus ponderosae Hopkins, a major forest pest.</title>
        <authorList>
            <person name="Keeling C.I."/>
            <person name="Yuen M.M."/>
            <person name="Liao N.Y."/>
            <person name="Docking T.R."/>
            <person name="Chan S.K."/>
            <person name="Taylor G.A."/>
            <person name="Palmquist D.L."/>
            <person name="Jackman S.D."/>
            <person name="Nguyen A."/>
            <person name="Li M."/>
            <person name="Henderson H."/>
            <person name="Janes J.K."/>
            <person name="Zhao Y."/>
            <person name="Pandoh P."/>
            <person name="Moore R."/>
            <person name="Sperling F.A."/>
            <person name="Huber D.P."/>
            <person name="Birol I."/>
            <person name="Jones S.J."/>
            <person name="Bohlmann J."/>
        </authorList>
    </citation>
    <scope>NUCLEOTIDE SEQUENCE</scope>
</reference>
<comment type="subcellular location">
    <subcellularLocation>
        <location evidence="1">Cell membrane</location>
        <topology evidence="1">Multi-pass membrane protein</topology>
    </subcellularLocation>
</comment>
<evidence type="ECO:0000313" key="6">
    <source>
        <dbReference type="EMBL" id="ENN78772.1"/>
    </source>
</evidence>
<dbReference type="Pfam" id="PF08395">
    <property type="entry name" value="7tm_7"/>
    <property type="match status" value="1"/>
</dbReference>
<keyword evidence="3" id="KW-0812">Transmembrane</keyword>
<evidence type="ECO:0000256" key="4">
    <source>
        <dbReference type="ARBA" id="ARBA00022989"/>
    </source>
</evidence>
<dbReference type="HOGENOM" id="CLU_2123550_0_0_1"/>
<dbReference type="GO" id="GO:0050909">
    <property type="term" value="P:sensory perception of taste"/>
    <property type="evidence" value="ECO:0007669"/>
    <property type="project" value="InterPro"/>
</dbReference>
<dbReference type="AlphaFoldDB" id="N6UJE3"/>
<keyword evidence="2" id="KW-1003">Cell membrane</keyword>
<sequence length="114" mass="13113">MWNPDKFANSLIVDWKHLATSVGFSILGMVPACVITMTCYAISKKADLLEDCYRLRYKFSYESYEHRELLALTTYMSENRLVFTAVDYFIIRPSVLLGIIGTSTTYFIAIIQFS</sequence>
<organism evidence="6">
    <name type="scientific">Dendroctonus ponderosae</name>
    <name type="common">Mountain pine beetle</name>
    <dbReference type="NCBI Taxonomy" id="77166"/>
    <lineage>
        <taxon>Eukaryota</taxon>
        <taxon>Metazoa</taxon>
        <taxon>Ecdysozoa</taxon>
        <taxon>Arthropoda</taxon>
        <taxon>Hexapoda</taxon>
        <taxon>Insecta</taxon>
        <taxon>Pterygota</taxon>
        <taxon>Neoptera</taxon>
        <taxon>Endopterygota</taxon>
        <taxon>Coleoptera</taxon>
        <taxon>Polyphaga</taxon>
        <taxon>Cucujiformia</taxon>
        <taxon>Curculionidae</taxon>
        <taxon>Scolytinae</taxon>
        <taxon>Dendroctonus</taxon>
    </lineage>
</organism>
<evidence type="ECO:0000256" key="3">
    <source>
        <dbReference type="ARBA" id="ARBA00022692"/>
    </source>
</evidence>
<protein>
    <submittedName>
        <fullName evidence="6">Uncharacterized protein</fullName>
    </submittedName>
</protein>
<accession>N6UJE3</accession>
<proteinExistence type="predicted"/>
<dbReference type="EMBL" id="KB740837">
    <property type="protein sequence ID" value="ENN78772.1"/>
    <property type="molecule type" value="Genomic_DNA"/>
</dbReference>
<dbReference type="InterPro" id="IPR013604">
    <property type="entry name" value="7TM_chemorcpt"/>
</dbReference>
<evidence type="ECO:0000256" key="1">
    <source>
        <dbReference type="ARBA" id="ARBA00004651"/>
    </source>
</evidence>
<name>N6UJE3_DENPD</name>
<gene>
    <name evidence="6" type="ORF">YQE_04759</name>
</gene>
<evidence type="ECO:0000256" key="5">
    <source>
        <dbReference type="ARBA" id="ARBA00023136"/>
    </source>
</evidence>
<dbReference type="GO" id="GO:0005886">
    <property type="term" value="C:plasma membrane"/>
    <property type="evidence" value="ECO:0007669"/>
    <property type="project" value="UniProtKB-SubCell"/>
</dbReference>
<keyword evidence="4" id="KW-1133">Transmembrane helix</keyword>
<keyword evidence="5" id="KW-0472">Membrane</keyword>
<evidence type="ECO:0000256" key="2">
    <source>
        <dbReference type="ARBA" id="ARBA00022475"/>
    </source>
</evidence>
<feature type="non-terminal residue" evidence="6">
    <location>
        <position position="1"/>
    </location>
</feature>